<dbReference type="InterPro" id="IPR001041">
    <property type="entry name" value="2Fe-2S_ferredoxin-type"/>
</dbReference>
<dbReference type="OrthoDB" id="43540at2759"/>
<organism evidence="4 5">
    <name type="scientific">Triparma retinervis</name>
    <dbReference type="NCBI Taxonomy" id="2557542"/>
    <lineage>
        <taxon>Eukaryota</taxon>
        <taxon>Sar</taxon>
        <taxon>Stramenopiles</taxon>
        <taxon>Ochrophyta</taxon>
        <taxon>Bolidophyceae</taxon>
        <taxon>Parmales</taxon>
        <taxon>Triparmaceae</taxon>
        <taxon>Triparma</taxon>
    </lineage>
</organism>
<evidence type="ECO:0000313" key="5">
    <source>
        <dbReference type="Proteomes" id="UP001165082"/>
    </source>
</evidence>
<dbReference type="Pfam" id="PF00111">
    <property type="entry name" value="Fer2"/>
    <property type="match status" value="1"/>
</dbReference>
<reference evidence="4" key="1">
    <citation type="submission" date="2022-07" db="EMBL/GenBank/DDBJ databases">
        <title>Genome analysis of Parmales, a sister group of diatoms, reveals the evolutionary specialization of diatoms from phago-mixotrophs to photoautotrophs.</title>
        <authorList>
            <person name="Ban H."/>
            <person name="Sato S."/>
            <person name="Yoshikawa S."/>
            <person name="Kazumasa Y."/>
            <person name="Nakamura Y."/>
            <person name="Ichinomiya M."/>
            <person name="Saitoh K."/>
            <person name="Sato N."/>
            <person name="Blanc-Mathieu R."/>
            <person name="Endo H."/>
            <person name="Kuwata A."/>
            <person name="Ogata H."/>
        </authorList>
    </citation>
    <scope>NUCLEOTIDE SEQUENCE</scope>
</reference>
<keyword evidence="2" id="KW-0411">Iron-sulfur</keyword>
<dbReference type="InterPro" id="IPR012675">
    <property type="entry name" value="Beta-grasp_dom_sf"/>
</dbReference>
<comment type="caution">
    <text evidence="4">The sequence shown here is derived from an EMBL/GenBank/DDBJ whole genome shotgun (WGS) entry which is preliminary data.</text>
</comment>
<name>A0A9W7AWF7_9STRA</name>
<keyword evidence="5" id="KW-1185">Reference proteome</keyword>
<evidence type="ECO:0000256" key="2">
    <source>
        <dbReference type="ARBA" id="ARBA00023014"/>
    </source>
</evidence>
<protein>
    <recommendedName>
        <fullName evidence="3">2Fe-2S ferredoxin-type domain-containing protein</fullName>
    </recommendedName>
</protein>
<dbReference type="InterPro" id="IPR036010">
    <property type="entry name" value="2Fe-2S_ferredoxin-like_sf"/>
</dbReference>
<dbReference type="PROSITE" id="PS00197">
    <property type="entry name" value="2FE2S_FER_1"/>
    <property type="match status" value="1"/>
</dbReference>
<evidence type="ECO:0000256" key="1">
    <source>
        <dbReference type="ARBA" id="ARBA00022714"/>
    </source>
</evidence>
<dbReference type="Gene3D" id="3.10.20.30">
    <property type="match status" value="1"/>
</dbReference>
<keyword evidence="1" id="KW-0001">2Fe-2S</keyword>
<evidence type="ECO:0000313" key="4">
    <source>
        <dbReference type="EMBL" id="GMH77220.1"/>
    </source>
</evidence>
<dbReference type="EMBL" id="BRXZ01001718">
    <property type="protein sequence ID" value="GMH77220.1"/>
    <property type="molecule type" value="Genomic_DNA"/>
</dbReference>
<sequence>MAIVVVSMFRNVDAFVFVKTGRGLSVSPLHSTKPPKQLKKALWEDVDRRLLADTAKGITTGTVSVTFAQGDDTRNTMAIPGQGLSEVATQADQFIKYKCKKGECGTCEVLVDGQWVRSCVTKIPAGVEEYNVQVRPSMVKSKKASGFFSVQSFRDGFVNNALGMVGLVTEGAKEDDNFDHRMTEEDRIKEMVRRKKEEREMNGN</sequence>
<dbReference type="GO" id="GO:0051537">
    <property type="term" value="F:2 iron, 2 sulfur cluster binding"/>
    <property type="evidence" value="ECO:0007669"/>
    <property type="project" value="UniProtKB-KW"/>
</dbReference>
<gene>
    <name evidence="4" type="ORF">TrRE_jg3142</name>
</gene>
<dbReference type="CDD" id="cd00207">
    <property type="entry name" value="fer2"/>
    <property type="match status" value="1"/>
</dbReference>
<dbReference type="Proteomes" id="UP001165082">
    <property type="component" value="Unassembled WGS sequence"/>
</dbReference>
<evidence type="ECO:0000259" key="3">
    <source>
        <dbReference type="PROSITE" id="PS51085"/>
    </source>
</evidence>
<dbReference type="SUPFAM" id="SSF54292">
    <property type="entry name" value="2Fe-2S ferredoxin-like"/>
    <property type="match status" value="1"/>
</dbReference>
<dbReference type="PROSITE" id="PS51085">
    <property type="entry name" value="2FE2S_FER_2"/>
    <property type="match status" value="1"/>
</dbReference>
<dbReference type="AlphaFoldDB" id="A0A9W7AWF7"/>
<keyword evidence="1" id="KW-0479">Metal-binding</keyword>
<proteinExistence type="predicted"/>
<feature type="domain" description="2Fe-2S ferredoxin-type" evidence="3">
    <location>
        <begin position="63"/>
        <end position="138"/>
    </location>
</feature>
<accession>A0A9W7AWF7</accession>
<dbReference type="InterPro" id="IPR006058">
    <property type="entry name" value="2Fe2S_fd_BS"/>
</dbReference>
<keyword evidence="1" id="KW-0408">Iron</keyword>